<evidence type="ECO:0000256" key="3">
    <source>
        <dbReference type="SAM" id="MobiDB-lite"/>
    </source>
</evidence>
<dbReference type="Gene3D" id="6.10.250.1630">
    <property type="match status" value="1"/>
</dbReference>
<protein>
    <submittedName>
        <fullName evidence="4">Uncharacterized protein</fullName>
    </submittedName>
</protein>
<comment type="subcellular location">
    <subcellularLocation>
        <location evidence="1">Nucleus</location>
    </subcellularLocation>
</comment>
<keyword evidence="2" id="KW-0539">Nucleus</keyword>
<reference evidence="4" key="1">
    <citation type="submission" date="2019-12" db="EMBL/GenBank/DDBJ databases">
        <title>Genome sequencing and annotation of Brassica cretica.</title>
        <authorList>
            <person name="Studholme D.J."/>
            <person name="Sarris P."/>
        </authorList>
    </citation>
    <scope>NUCLEOTIDE SEQUENCE</scope>
    <source>
        <strain evidence="4">PFS-109/04</strain>
        <tissue evidence="4">Leaf</tissue>
    </source>
</reference>
<dbReference type="GO" id="GO:0004520">
    <property type="term" value="F:DNA endonuclease activity"/>
    <property type="evidence" value="ECO:0007669"/>
    <property type="project" value="TreeGrafter"/>
</dbReference>
<evidence type="ECO:0000256" key="1">
    <source>
        <dbReference type="ARBA" id="ARBA00004123"/>
    </source>
</evidence>
<feature type="compositionally biased region" description="Acidic residues" evidence="3">
    <location>
        <begin position="334"/>
        <end position="343"/>
    </location>
</feature>
<comment type="caution">
    <text evidence="4">The sequence shown here is derived from an EMBL/GenBank/DDBJ whole genome shotgun (WGS) entry which is preliminary data.</text>
</comment>
<dbReference type="PANTHER" id="PTHR16171">
    <property type="entry name" value="DNA REPAIR PROTEIN COMPLEMENTING XP-G CELLS-RELATED"/>
    <property type="match status" value="1"/>
</dbReference>
<accession>A0A8S9MYW7</accession>
<evidence type="ECO:0000256" key="2">
    <source>
        <dbReference type="ARBA" id="ARBA00023242"/>
    </source>
</evidence>
<dbReference type="GO" id="GO:0005634">
    <property type="term" value="C:nucleus"/>
    <property type="evidence" value="ECO:0007669"/>
    <property type="project" value="UniProtKB-SubCell"/>
</dbReference>
<organism evidence="4 5">
    <name type="scientific">Brassica cretica</name>
    <name type="common">Mustard</name>
    <dbReference type="NCBI Taxonomy" id="69181"/>
    <lineage>
        <taxon>Eukaryota</taxon>
        <taxon>Viridiplantae</taxon>
        <taxon>Streptophyta</taxon>
        <taxon>Embryophyta</taxon>
        <taxon>Tracheophyta</taxon>
        <taxon>Spermatophyta</taxon>
        <taxon>Magnoliopsida</taxon>
        <taxon>eudicotyledons</taxon>
        <taxon>Gunneridae</taxon>
        <taxon>Pentapetalae</taxon>
        <taxon>rosids</taxon>
        <taxon>malvids</taxon>
        <taxon>Brassicales</taxon>
        <taxon>Brassicaceae</taxon>
        <taxon>Brassiceae</taxon>
        <taxon>Brassica</taxon>
    </lineage>
</organism>
<sequence length="454" mass="50066">MARTKQSAKRTPLLLDFNCEGWDKGIAARYNALLRVDMLPTRFYHAETLADLGIDEDVFETLHAIGIAPLCYTTHELYPDLARQVLATATITFGAGERAKKRDSGKADLNSALRPVEIIGNLASIEKAEKLINEVIAQLKEMRLKEQANDLKKQRLQQSKSAGDKKRVSSESVKVPLRDSADEDGAGGSCFREEKMDEISSASMVGENVTDDAIKGSSDDIDTTAYNIMMFISLPGPLETSLKLILTCHRMAESSLYTSMPSIMHLAKYDPKGKGVLLDEDDLDNRMKSNIEQGSSARTKDYQEKLDEMLAASLAAEEEGTFTNKASSSAAEIPSEEEGSEEDEQILLPAMNGNVDPAVLASLPPSMQLDLLVQMREKLMSENRQKYQKVKKAPEKFSELQIEAYLKTVAFRREINEVQRSAGGRAVGGVQTSRIASEANKEFIFSSSFSGDKE</sequence>
<evidence type="ECO:0000313" key="5">
    <source>
        <dbReference type="Proteomes" id="UP000712600"/>
    </source>
</evidence>
<name>A0A8S9MYW7_BRACR</name>
<feature type="region of interest" description="Disordered" evidence="3">
    <location>
        <begin position="149"/>
        <end position="193"/>
    </location>
</feature>
<gene>
    <name evidence="4" type="ORF">F2Q69_00056056</name>
</gene>
<dbReference type="AlphaFoldDB" id="A0A8S9MYW7"/>
<dbReference type="Proteomes" id="UP000712600">
    <property type="component" value="Unassembled WGS sequence"/>
</dbReference>
<evidence type="ECO:0000313" key="4">
    <source>
        <dbReference type="EMBL" id="KAF3488356.1"/>
    </source>
</evidence>
<dbReference type="GO" id="GO:0003697">
    <property type="term" value="F:single-stranded DNA binding"/>
    <property type="evidence" value="ECO:0007669"/>
    <property type="project" value="TreeGrafter"/>
</dbReference>
<dbReference type="PANTHER" id="PTHR16171:SF7">
    <property type="entry name" value="DNA REPAIR PROTEIN RAD2"/>
    <property type="match status" value="1"/>
</dbReference>
<dbReference type="EMBL" id="QGKX02002183">
    <property type="protein sequence ID" value="KAF3488356.1"/>
    <property type="molecule type" value="Genomic_DNA"/>
</dbReference>
<proteinExistence type="predicted"/>
<feature type="region of interest" description="Disordered" evidence="3">
    <location>
        <begin position="317"/>
        <end position="343"/>
    </location>
</feature>